<dbReference type="PANTHER" id="PTHR44757:SF2">
    <property type="entry name" value="BIOFILM ARCHITECTURE MAINTENANCE PROTEIN MBAA"/>
    <property type="match status" value="1"/>
</dbReference>
<comment type="caution">
    <text evidence="9">The sequence shown here is derived from an EMBL/GenBank/DDBJ whole genome shotgun (WGS) entry which is preliminary data.</text>
</comment>
<dbReference type="GO" id="GO:0071111">
    <property type="term" value="F:cyclic-guanylate-specific phosphodiesterase activity"/>
    <property type="evidence" value="ECO:0007669"/>
    <property type="project" value="UniProtKB-EC"/>
</dbReference>
<feature type="domain" description="PAC" evidence="6">
    <location>
        <begin position="608"/>
        <end position="660"/>
    </location>
</feature>
<gene>
    <name evidence="9" type="ORF">CKO40_07735</name>
</gene>
<dbReference type="InterPro" id="IPR000700">
    <property type="entry name" value="PAS-assoc_C"/>
</dbReference>
<dbReference type="EC" id="3.1.4.52" evidence="2"/>
<dbReference type="NCBIfam" id="TIGR00254">
    <property type="entry name" value="GGDEF"/>
    <property type="match status" value="1"/>
</dbReference>
<keyword evidence="3" id="KW-0973">c-di-GMP</keyword>
<feature type="domain" description="PAS" evidence="5">
    <location>
        <begin position="402"/>
        <end position="473"/>
    </location>
</feature>
<dbReference type="InterPro" id="IPR013655">
    <property type="entry name" value="PAS_fold_3"/>
</dbReference>
<dbReference type="Pfam" id="PF00563">
    <property type="entry name" value="EAL"/>
    <property type="match status" value="1"/>
</dbReference>
<evidence type="ECO:0000259" key="7">
    <source>
        <dbReference type="PROSITE" id="PS50883"/>
    </source>
</evidence>
<feature type="domain" description="PAC" evidence="6">
    <location>
        <begin position="349"/>
        <end position="401"/>
    </location>
</feature>
<evidence type="ECO:0000256" key="4">
    <source>
        <dbReference type="ARBA" id="ARBA00051114"/>
    </source>
</evidence>
<accession>A0AAJ0U370</accession>
<dbReference type="InterPro" id="IPR013656">
    <property type="entry name" value="PAS_4"/>
</dbReference>
<dbReference type="Pfam" id="PF08448">
    <property type="entry name" value="PAS_4"/>
    <property type="match status" value="2"/>
</dbReference>
<dbReference type="FunFam" id="3.30.70.270:FF:000001">
    <property type="entry name" value="Diguanylate cyclase domain protein"/>
    <property type="match status" value="1"/>
</dbReference>
<evidence type="ECO:0000259" key="8">
    <source>
        <dbReference type="PROSITE" id="PS50887"/>
    </source>
</evidence>
<evidence type="ECO:0000313" key="10">
    <source>
        <dbReference type="Proteomes" id="UP001296776"/>
    </source>
</evidence>
<dbReference type="PROSITE" id="PS50883">
    <property type="entry name" value="EAL"/>
    <property type="match status" value="1"/>
</dbReference>
<dbReference type="Pfam" id="PF08447">
    <property type="entry name" value="PAS_3"/>
    <property type="match status" value="2"/>
</dbReference>
<dbReference type="SMART" id="SM00267">
    <property type="entry name" value="GGDEF"/>
    <property type="match status" value="1"/>
</dbReference>
<reference evidence="9" key="2">
    <citation type="journal article" date="2020" name="Microorganisms">
        <title>Osmotic Adaptation and Compatible Solute Biosynthesis of Phototrophic Bacteria as Revealed from Genome Analyses.</title>
        <authorList>
            <person name="Imhoff J.F."/>
            <person name="Rahn T."/>
            <person name="Kunzel S."/>
            <person name="Keller A."/>
            <person name="Neulinger S.C."/>
        </authorList>
    </citation>
    <scope>NUCLEOTIDE SEQUENCE</scope>
    <source>
        <strain evidence="9">DSM 11080</strain>
    </source>
</reference>
<protein>
    <recommendedName>
        <fullName evidence="2">cyclic-guanylate-specific phosphodiesterase</fullName>
        <ecNumber evidence="2">3.1.4.52</ecNumber>
    </recommendedName>
</protein>
<dbReference type="PROSITE" id="PS50113">
    <property type="entry name" value="PAC"/>
    <property type="match status" value="5"/>
</dbReference>
<evidence type="ECO:0000256" key="1">
    <source>
        <dbReference type="ARBA" id="ARBA00001946"/>
    </source>
</evidence>
<sequence>MDAQPAAAQDASMRSHRQLREALRYARVGYWTLDAQTQTAHWSAEIYRIFGLEPETPAGPETLRRLLQPADAEMVLGSLEHSCATGVEHNLDYRIRRPDGTQRWVTCRAKAVWDEAGKVSGLEGFLQDITERQEAAELQQAAEREARESAALFTTAFQAAGTMLTISSLDEGVYEHVNDAFVERTGYAREAAIGVRSVDLGFISEAQRQHLIEILQSDGRIRDLELRLTRQDGRSIDCLYNGEVIEVGGIRKLLSIAQDITPLKDSQRALQASEERFALAMRGSNDGVFDWDLETNRVYYSPRWKAMLGYADDELENTLDTWERLVAPDDRLASWRMLQDYMEGKRDDFTTEFRMRHKDGHWVEVLSRAYLARDADGKPARVVGTHVDITERKRSQRQIEAERARAEQYLRVAGSILLALDREGRITLINPKGCEVIGLAESELLGRDWITGFIPEAERDAVASILAHLLQDDGQASEYVEGHLLTAQGDERLIAWHNRVVRDAEGRPTGTLSSGEDVTEQRAAEQALQEERRFLQDIIDGIEDPILVVDRDRRIRRMNRSAQGKAADMGMLAGDLRCYQLIYQSDAPCHETLRSCPMTNVLRSGKPSKVMHQVLGADGREHTHEFAATPLRGRHGTIDGIIEISRDITDQIELLEALHAKDLRYAHLAQHDPLTELPNRFLFSDRLSQAVQLAQRSHAKLAVLFIDLDQFKQINDSFDHSHGDAVLVALARRLEGLIRGADTLARMGGDEFSIILSTIQHDEDAAKVAREVLALFQQPFEVHGHRLFLGASIGISLHPEHGDNGEDLIRNADAALFRAKAEGRNNFQYYSQDLTAKAFERILLESSLHDAIANQELVLYYQPQLHLPSGKPCGVEALLRWRHPSMGLIAPDRFIPLAESTGLIVPIGEWVLREACAQMRHWLRSEQLPADATMAVNLSTRQLAHDDLVDRVQQALASAGLAAVNLELEITESSLMASPDESAMRLRQLRDLGVKLGMDDFGTGYSSLSYLKQLPLTKLKIDRSFVSDIPEDANDAAITQAIIGLGKSLALEILAEGIETEVQRDFLLDEGCEQGQGYLFAKPLPVSELERFLAALAARP</sequence>
<organism evidence="9 10">
    <name type="scientific">Halochromatium glycolicum</name>
    <dbReference type="NCBI Taxonomy" id="85075"/>
    <lineage>
        <taxon>Bacteria</taxon>
        <taxon>Pseudomonadati</taxon>
        <taxon>Pseudomonadota</taxon>
        <taxon>Gammaproteobacteria</taxon>
        <taxon>Chromatiales</taxon>
        <taxon>Chromatiaceae</taxon>
        <taxon>Halochromatium</taxon>
    </lineage>
</organism>
<feature type="domain" description="GGDEF" evidence="8">
    <location>
        <begin position="699"/>
        <end position="832"/>
    </location>
</feature>
<dbReference type="InterPro" id="IPR000014">
    <property type="entry name" value="PAS"/>
</dbReference>
<dbReference type="SMART" id="SM00091">
    <property type="entry name" value="PAS"/>
    <property type="match status" value="5"/>
</dbReference>
<dbReference type="Gene3D" id="3.20.20.450">
    <property type="entry name" value="EAL domain"/>
    <property type="match status" value="1"/>
</dbReference>
<dbReference type="Pfam" id="PF13426">
    <property type="entry name" value="PAS_9"/>
    <property type="match status" value="1"/>
</dbReference>
<reference evidence="9" key="1">
    <citation type="submission" date="2017-08" db="EMBL/GenBank/DDBJ databases">
        <authorList>
            <person name="Imhoff J.F."/>
            <person name="Rahn T."/>
            <person name="Kuenzel S."/>
            <person name="Neulinger S.C."/>
        </authorList>
    </citation>
    <scope>NUCLEOTIDE SEQUENCE</scope>
    <source>
        <strain evidence="9">DSM 11080</strain>
    </source>
</reference>
<comment type="catalytic activity">
    <reaction evidence="4">
        <text>3',3'-c-di-GMP + H2O = 5'-phosphoguanylyl(3'-&gt;5')guanosine + H(+)</text>
        <dbReference type="Rhea" id="RHEA:24902"/>
        <dbReference type="ChEBI" id="CHEBI:15377"/>
        <dbReference type="ChEBI" id="CHEBI:15378"/>
        <dbReference type="ChEBI" id="CHEBI:58754"/>
        <dbReference type="ChEBI" id="CHEBI:58805"/>
        <dbReference type="EC" id="3.1.4.52"/>
    </reaction>
    <physiologicalReaction direction="left-to-right" evidence="4">
        <dbReference type="Rhea" id="RHEA:24903"/>
    </physiologicalReaction>
</comment>
<feature type="domain" description="PAS" evidence="5">
    <location>
        <begin position="15"/>
        <end position="86"/>
    </location>
</feature>
<dbReference type="SUPFAM" id="SSF141868">
    <property type="entry name" value="EAL domain-like"/>
    <property type="match status" value="1"/>
</dbReference>
<dbReference type="NCBIfam" id="TIGR00229">
    <property type="entry name" value="sensory_box"/>
    <property type="match status" value="4"/>
</dbReference>
<dbReference type="Gene3D" id="2.10.70.100">
    <property type="match status" value="1"/>
</dbReference>
<dbReference type="SUPFAM" id="SSF55073">
    <property type="entry name" value="Nucleotide cyclase"/>
    <property type="match status" value="1"/>
</dbReference>
<evidence type="ECO:0000259" key="5">
    <source>
        <dbReference type="PROSITE" id="PS50112"/>
    </source>
</evidence>
<evidence type="ECO:0000256" key="2">
    <source>
        <dbReference type="ARBA" id="ARBA00012282"/>
    </source>
</evidence>
<dbReference type="PROSITE" id="PS50112">
    <property type="entry name" value="PAS"/>
    <property type="match status" value="3"/>
</dbReference>
<dbReference type="InterPro" id="IPR052155">
    <property type="entry name" value="Biofilm_reg_signaling"/>
</dbReference>
<dbReference type="SMART" id="SM00086">
    <property type="entry name" value="PAC"/>
    <property type="match status" value="5"/>
</dbReference>
<dbReference type="InterPro" id="IPR000160">
    <property type="entry name" value="GGDEF_dom"/>
</dbReference>
<comment type="cofactor">
    <cofactor evidence="1">
        <name>Mg(2+)</name>
        <dbReference type="ChEBI" id="CHEBI:18420"/>
    </cofactor>
</comment>
<dbReference type="InterPro" id="IPR035919">
    <property type="entry name" value="EAL_sf"/>
</dbReference>
<evidence type="ECO:0000259" key="6">
    <source>
        <dbReference type="PROSITE" id="PS50113"/>
    </source>
</evidence>
<dbReference type="InterPro" id="IPR043128">
    <property type="entry name" value="Rev_trsase/Diguanyl_cyclase"/>
</dbReference>
<dbReference type="InterPro" id="IPR001610">
    <property type="entry name" value="PAC"/>
</dbReference>
<dbReference type="InterPro" id="IPR035965">
    <property type="entry name" value="PAS-like_dom_sf"/>
</dbReference>
<dbReference type="AlphaFoldDB" id="A0AAJ0U370"/>
<keyword evidence="10" id="KW-1185">Reference proteome</keyword>
<dbReference type="SUPFAM" id="SSF55785">
    <property type="entry name" value="PYP-like sensor domain (PAS domain)"/>
    <property type="match status" value="5"/>
</dbReference>
<dbReference type="Pfam" id="PF00990">
    <property type="entry name" value="GGDEF"/>
    <property type="match status" value="1"/>
</dbReference>
<dbReference type="PANTHER" id="PTHR44757">
    <property type="entry name" value="DIGUANYLATE CYCLASE DGCP"/>
    <property type="match status" value="1"/>
</dbReference>
<feature type="domain" description="PAC" evidence="6">
    <location>
        <begin position="222"/>
        <end position="272"/>
    </location>
</feature>
<dbReference type="Gene3D" id="3.30.70.270">
    <property type="match status" value="1"/>
</dbReference>
<dbReference type="CDD" id="cd01948">
    <property type="entry name" value="EAL"/>
    <property type="match status" value="1"/>
</dbReference>
<feature type="domain" description="PAC" evidence="6">
    <location>
        <begin position="478"/>
        <end position="530"/>
    </location>
</feature>
<dbReference type="Proteomes" id="UP001296776">
    <property type="component" value="Unassembled WGS sequence"/>
</dbReference>
<dbReference type="FunFam" id="3.20.20.450:FF:000001">
    <property type="entry name" value="Cyclic di-GMP phosphodiesterase yahA"/>
    <property type="match status" value="1"/>
</dbReference>
<name>A0AAJ0U370_9GAMM</name>
<dbReference type="SMART" id="SM00052">
    <property type="entry name" value="EAL"/>
    <property type="match status" value="1"/>
</dbReference>
<dbReference type="PROSITE" id="PS50887">
    <property type="entry name" value="GGDEF"/>
    <property type="match status" value="1"/>
</dbReference>
<evidence type="ECO:0000313" key="9">
    <source>
        <dbReference type="EMBL" id="MBK1704429.1"/>
    </source>
</evidence>
<feature type="domain" description="EAL" evidence="7">
    <location>
        <begin position="841"/>
        <end position="1097"/>
    </location>
</feature>
<feature type="domain" description="PAS" evidence="5">
    <location>
        <begin position="273"/>
        <end position="345"/>
    </location>
</feature>
<dbReference type="CDD" id="cd00130">
    <property type="entry name" value="PAS"/>
    <property type="match status" value="4"/>
</dbReference>
<dbReference type="GO" id="GO:0071732">
    <property type="term" value="P:cellular response to nitric oxide"/>
    <property type="evidence" value="ECO:0007669"/>
    <property type="project" value="UniProtKB-ARBA"/>
</dbReference>
<dbReference type="InterPro" id="IPR001633">
    <property type="entry name" value="EAL_dom"/>
</dbReference>
<proteinExistence type="predicted"/>
<evidence type="ECO:0000256" key="3">
    <source>
        <dbReference type="ARBA" id="ARBA00022636"/>
    </source>
</evidence>
<dbReference type="Gene3D" id="3.30.450.20">
    <property type="entry name" value="PAS domain"/>
    <property type="match status" value="5"/>
</dbReference>
<dbReference type="EMBL" id="NRSJ01000010">
    <property type="protein sequence ID" value="MBK1704429.1"/>
    <property type="molecule type" value="Genomic_DNA"/>
</dbReference>
<dbReference type="CDD" id="cd01949">
    <property type="entry name" value="GGDEF"/>
    <property type="match status" value="1"/>
</dbReference>
<feature type="domain" description="PAC" evidence="6">
    <location>
        <begin position="89"/>
        <end position="141"/>
    </location>
</feature>
<dbReference type="InterPro" id="IPR029787">
    <property type="entry name" value="Nucleotide_cyclase"/>
</dbReference>